<feature type="chain" id="PRO_5029761254" description="Secreted protein" evidence="1">
    <location>
        <begin position="31"/>
        <end position="71"/>
    </location>
</feature>
<evidence type="ECO:0000313" key="3">
    <source>
        <dbReference type="Proteomes" id="UP000594263"/>
    </source>
</evidence>
<protein>
    <recommendedName>
        <fullName evidence="4">Secreted protein</fullName>
    </recommendedName>
</protein>
<dbReference type="EnsemblPlants" id="Kaladp0024s0318.1.v1.1">
    <property type="protein sequence ID" value="Kaladp0024s0318.1.v1.1.CDS.1"/>
    <property type="gene ID" value="Kaladp0024s0318.v1.1"/>
</dbReference>
<evidence type="ECO:0008006" key="4">
    <source>
        <dbReference type="Google" id="ProtNLM"/>
    </source>
</evidence>
<name>A0A7N0ZS46_KALFE</name>
<keyword evidence="3" id="KW-1185">Reference proteome</keyword>
<proteinExistence type="predicted"/>
<accession>A0A7N0ZS46</accession>
<feature type="signal peptide" evidence="1">
    <location>
        <begin position="1"/>
        <end position="30"/>
    </location>
</feature>
<dbReference type="Gramene" id="Kaladp0024s0318.1.v1.1">
    <property type="protein sequence ID" value="Kaladp0024s0318.1.v1.1.CDS.1"/>
    <property type="gene ID" value="Kaladp0024s0318.v1.1"/>
</dbReference>
<reference evidence="2" key="1">
    <citation type="submission" date="2021-01" db="UniProtKB">
        <authorList>
            <consortium name="EnsemblPlants"/>
        </authorList>
    </citation>
    <scope>IDENTIFICATION</scope>
</reference>
<organism evidence="2 3">
    <name type="scientific">Kalanchoe fedtschenkoi</name>
    <name type="common">Lavender scallops</name>
    <name type="synonym">South American air plant</name>
    <dbReference type="NCBI Taxonomy" id="63787"/>
    <lineage>
        <taxon>Eukaryota</taxon>
        <taxon>Viridiplantae</taxon>
        <taxon>Streptophyta</taxon>
        <taxon>Embryophyta</taxon>
        <taxon>Tracheophyta</taxon>
        <taxon>Spermatophyta</taxon>
        <taxon>Magnoliopsida</taxon>
        <taxon>eudicotyledons</taxon>
        <taxon>Gunneridae</taxon>
        <taxon>Pentapetalae</taxon>
        <taxon>Saxifragales</taxon>
        <taxon>Crassulaceae</taxon>
        <taxon>Kalanchoe</taxon>
    </lineage>
</organism>
<sequence length="71" mass="8028">MAHNSVIYSSPLPLCLLFWVLRSRLLLCDCRSLFESLTSKLDESAPPSQFSLLLCRSAFYFLGDRLTNATV</sequence>
<dbReference type="AlphaFoldDB" id="A0A7N0ZS46"/>
<dbReference type="Proteomes" id="UP000594263">
    <property type="component" value="Unplaced"/>
</dbReference>
<keyword evidence="1" id="KW-0732">Signal</keyword>
<evidence type="ECO:0000313" key="2">
    <source>
        <dbReference type="EnsemblPlants" id="Kaladp0024s0318.1.v1.1.CDS.1"/>
    </source>
</evidence>
<evidence type="ECO:0000256" key="1">
    <source>
        <dbReference type="SAM" id="SignalP"/>
    </source>
</evidence>